<keyword evidence="5" id="KW-0479">Metal-binding</keyword>
<evidence type="ECO:0000256" key="14">
    <source>
        <dbReference type="SAM" id="Phobius"/>
    </source>
</evidence>
<keyword evidence="9 14" id="KW-1133">Transmembrane helix</keyword>
<dbReference type="PANTHER" id="PTHR12863">
    <property type="entry name" value="FATTY ACID HYDROXYLASE"/>
    <property type="match status" value="1"/>
</dbReference>
<reference evidence="16" key="1">
    <citation type="submission" date="2022-03" db="EMBL/GenBank/DDBJ databases">
        <authorList>
            <person name="Woo C.Y."/>
        </authorList>
    </citation>
    <scope>NUCLEOTIDE SEQUENCE</scope>
    <source>
        <strain evidence="16">CYS-01</strain>
    </source>
</reference>
<feature type="transmembrane region" description="Helical" evidence="14">
    <location>
        <begin position="141"/>
        <end position="166"/>
    </location>
</feature>
<evidence type="ECO:0000256" key="3">
    <source>
        <dbReference type="ARBA" id="ARBA00022516"/>
    </source>
</evidence>
<comment type="subcellular location">
    <subcellularLocation>
        <location evidence="2">Endoplasmic reticulum membrane</location>
        <topology evidence="2">Multi-pass membrane protein</topology>
    </subcellularLocation>
</comment>
<accession>A0ABS9ZYQ1</accession>
<keyword evidence="17" id="KW-1185">Reference proteome</keyword>
<evidence type="ECO:0000313" key="17">
    <source>
        <dbReference type="Proteomes" id="UP001165460"/>
    </source>
</evidence>
<proteinExistence type="predicted"/>
<evidence type="ECO:0000256" key="10">
    <source>
        <dbReference type="ARBA" id="ARBA00023002"/>
    </source>
</evidence>
<name>A0ABS9ZYQ1_9SPHI</name>
<comment type="cofactor">
    <cofactor evidence="1">
        <name>Zn(2+)</name>
        <dbReference type="ChEBI" id="CHEBI:29105"/>
    </cofactor>
</comment>
<evidence type="ECO:0000256" key="4">
    <source>
        <dbReference type="ARBA" id="ARBA00022692"/>
    </source>
</evidence>
<gene>
    <name evidence="16" type="ORF">MMF97_11955</name>
</gene>
<dbReference type="InterPro" id="IPR006694">
    <property type="entry name" value="Fatty_acid_hydroxylase"/>
</dbReference>
<evidence type="ECO:0000256" key="8">
    <source>
        <dbReference type="ARBA" id="ARBA00022833"/>
    </source>
</evidence>
<evidence type="ECO:0000256" key="13">
    <source>
        <dbReference type="ARBA" id="ARBA00023160"/>
    </source>
</evidence>
<keyword evidence="8" id="KW-0862">Zinc</keyword>
<keyword evidence="12 14" id="KW-0472">Membrane</keyword>
<feature type="transmembrane region" description="Helical" evidence="14">
    <location>
        <begin position="28"/>
        <end position="46"/>
    </location>
</feature>
<keyword evidence="13" id="KW-0275">Fatty acid biosynthesis</keyword>
<evidence type="ECO:0000259" key="15">
    <source>
        <dbReference type="Pfam" id="PF04116"/>
    </source>
</evidence>
<protein>
    <submittedName>
        <fullName evidence="16">Sterol desaturase family protein</fullName>
    </submittedName>
</protein>
<comment type="caution">
    <text evidence="16">The sequence shown here is derived from an EMBL/GenBank/DDBJ whole genome shotgun (WGS) entry which is preliminary data.</text>
</comment>
<evidence type="ECO:0000256" key="11">
    <source>
        <dbReference type="ARBA" id="ARBA00023098"/>
    </source>
</evidence>
<evidence type="ECO:0000256" key="7">
    <source>
        <dbReference type="ARBA" id="ARBA00022832"/>
    </source>
</evidence>
<feature type="domain" description="Fatty acid hydroxylase" evidence="15">
    <location>
        <begin position="61"/>
        <end position="203"/>
    </location>
</feature>
<keyword evidence="11" id="KW-0443">Lipid metabolism</keyword>
<evidence type="ECO:0000256" key="1">
    <source>
        <dbReference type="ARBA" id="ARBA00001947"/>
    </source>
</evidence>
<dbReference type="RefSeq" id="WP_243362611.1">
    <property type="nucleotide sequence ID" value="NZ_JALGBH010000002.1"/>
</dbReference>
<keyword evidence="3" id="KW-0444">Lipid biosynthesis</keyword>
<evidence type="ECO:0000313" key="16">
    <source>
        <dbReference type="EMBL" id="MCJ0743431.1"/>
    </source>
</evidence>
<organism evidence="16 17">
    <name type="scientific">Pedobacter montanisoli</name>
    <dbReference type="NCBI Taxonomy" id="2923277"/>
    <lineage>
        <taxon>Bacteria</taxon>
        <taxon>Pseudomonadati</taxon>
        <taxon>Bacteroidota</taxon>
        <taxon>Sphingobacteriia</taxon>
        <taxon>Sphingobacteriales</taxon>
        <taxon>Sphingobacteriaceae</taxon>
        <taxon>Pedobacter</taxon>
    </lineage>
</organism>
<keyword evidence="6" id="KW-0256">Endoplasmic reticulum</keyword>
<keyword evidence="4 14" id="KW-0812">Transmembrane</keyword>
<feature type="transmembrane region" description="Helical" evidence="14">
    <location>
        <begin position="114"/>
        <end position="135"/>
    </location>
</feature>
<dbReference type="Proteomes" id="UP001165460">
    <property type="component" value="Unassembled WGS sequence"/>
</dbReference>
<feature type="transmembrane region" description="Helical" evidence="14">
    <location>
        <begin position="52"/>
        <end position="74"/>
    </location>
</feature>
<dbReference type="Pfam" id="PF04116">
    <property type="entry name" value="FA_hydroxylase"/>
    <property type="match status" value="1"/>
</dbReference>
<dbReference type="InterPro" id="IPR014430">
    <property type="entry name" value="Scs7"/>
</dbReference>
<keyword evidence="7" id="KW-0276">Fatty acid metabolism</keyword>
<evidence type="ECO:0000256" key="2">
    <source>
        <dbReference type="ARBA" id="ARBA00004477"/>
    </source>
</evidence>
<dbReference type="PANTHER" id="PTHR12863:SF1">
    <property type="entry name" value="FATTY ACID 2-HYDROXYLASE"/>
    <property type="match status" value="1"/>
</dbReference>
<sequence length="211" mass="25137">MEKTIHNKGQARLFEHPVLEMLTKTRPWVIYCIYIPICAFFIYYSYTRYHISSLNIFILFMVAGLSWTLVEYLAHRYLFHFEAKSALGKRLVYLFHENHHEYPRDTMRLFMPPVPSLIISSVVFLVFAALSWLLTHTIAYGLIYFSGFIIGYLIYVSMHYAIHAYAPPRFLKRLWRNHQLHHYKYPDKAFGVSSNFWDRVFGTLPPQKVNE</sequence>
<evidence type="ECO:0000256" key="6">
    <source>
        <dbReference type="ARBA" id="ARBA00022824"/>
    </source>
</evidence>
<keyword evidence="10" id="KW-0560">Oxidoreductase</keyword>
<evidence type="ECO:0000256" key="5">
    <source>
        <dbReference type="ARBA" id="ARBA00022723"/>
    </source>
</evidence>
<evidence type="ECO:0000256" key="9">
    <source>
        <dbReference type="ARBA" id="ARBA00022989"/>
    </source>
</evidence>
<dbReference type="EMBL" id="JALGBH010000002">
    <property type="protein sequence ID" value="MCJ0743431.1"/>
    <property type="molecule type" value="Genomic_DNA"/>
</dbReference>
<evidence type="ECO:0000256" key="12">
    <source>
        <dbReference type="ARBA" id="ARBA00023136"/>
    </source>
</evidence>